<evidence type="ECO:0000256" key="1">
    <source>
        <dbReference type="SAM" id="Phobius"/>
    </source>
</evidence>
<dbReference type="EMBL" id="JAUHHV010000001">
    <property type="protein sequence ID" value="KAK1435531.1"/>
    <property type="molecule type" value="Genomic_DNA"/>
</dbReference>
<reference evidence="2" key="1">
    <citation type="journal article" date="2023" name="bioRxiv">
        <title>Improved chromosome-level genome assembly for marigold (Tagetes erecta).</title>
        <authorList>
            <person name="Jiang F."/>
            <person name="Yuan L."/>
            <person name="Wang S."/>
            <person name="Wang H."/>
            <person name="Xu D."/>
            <person name="Wang A."/>
            <person name="Fan W."/>
        </authorList>
    </citation>
    <scope>NUCLEOTIDE SEQUENCE</scope>
    <source>
        <strain evidence="2">WSJ</strain>
        <tissue evidence="2">Leaf</tissue>
    </source>
</reference>
<gene>
    <name evidence="2" type="ORF">QVD17_01296</name>
</gene>
<evidence type="ECO:0008006" key="4">
    <source>
        <dbReference type="Google" id="ProtNLM"/>
    </source>
</evidence>
<organism evidence="2 3">
    <name type="scientific">Tagetes erecta</name>
    <name type="common">African marigold</name>
    <dbReference type="NCBI Taxonomy" id="13708"/>
    <lineage>
        <taxon>Eukaryota</taxon>
        <taxon>Viridiplantae</taxon>
        <taxon>Streptophyta</taxon>
        <taxon>Embryophyta</taxon>
        <taxon>Tracheophyta</taxon>
        <taxon>Spermatophyta</taxon>
        <taxon>Magnoliopsida</taxon>
        <taxon>eudicotyledons</taxon>
        <taxon>Gunneridae</taxon>
        <taxon>Pentapetalae</taxon>
        <taxon>asterids</taxon>
        <taxon>campanulids</taxon>
        <taxon>Asterales</taxon>
        <taxon>Asteraceae</taxon>
        <taxon>Asteroideae</taxon>
        <taxon>Heliantheae alliance</taxon>
        <taxon>Tageteae</taxon>
        <taxon>Tagetes</taxon>
    </lineage>
</organism>
<proteinExistence type="predicted"/>
<dbReference type="InterPro" id="IPR029058">
    <property type="entry name" value="AB_hydrolase_fold"/>
</dbReference>
<dbReference type="AlphaFoldDB" id="A0AAD8LAC4"/>
<keyword evidence="1" id="KW-0472">Membrane</keyword>
<comment type="caution">
    <text evidence="2">The sequence shown here is derived from an EMBL/GenBank/DDBJ whole genome shotgun (WGS) entry which is preliminary data.</text>
</comment>
<protein>
    <recommendedName>
        <fullName evidence="4">Lecithin-cholesterol acyltransferase-like 1</fullName>
    </recommendedName>
</protein>
<dbReference type="SUPFAM" id="SSF53474">
    <property type="entry name" value="alpha/beta-Hydrolases"/>
    <property type="match status" value="1"/>
</dbReference>
<sequence>MGESQTTIIGSIATIMTLVTMMVAIAPYTCRAMINNNHQNQLHPVILIPGAGGNQLEARLTDEYKGTSWLCNRFYPVKKDDGGWFRLWFDIGVLLAPLTECFAERMTLYYDLEADDYRNAPGVETRVSGFGSVQSLRYLDPSFKHITSYMEPLIKSIQDLGYKDSENLFGAPYDFRYGLASEGHPSDVGSTFLQNLKEFVENASNANGGIPVILVSHSLGGLFALQLLNRNPLSWREQYIKHFIALSAPWGGTVDEMLTFASGNALGVPLVNPLLVRNEQRSSESNLWLMPRQKNFPLETPLVVTPNSAYSSFDISRFLQDIGFEEGVHPYETRIQPLVEKLVAPGVPITCIVGNGVPTAETLYYGDEGFDKQPKIIYGDGDGTVNIASLLALEDEWKEEKNQTLKVIKLAGISHTSILKDDKALAQIINEIVVINSNISSSLVSSL</sequence>
<dbReference type="Pfam" id="PF02450">
    <property type="entry name" value="LCAT"/>
    <property type="match status" value="2"/>
</dbReference>
<dbReference type="GO" id="GO:0008374">
    <property type="term" value="F:O-acyltransferase activity"/>
    <property type="evidence" value="ECO:0007669"/>
    <property type="project" value="InterPro"/>
</dbReference>
<keyword evidence="1" id="KW-0812">Transmembrane</keyword>
<keyword evidence="1" id="KW-1133">Transmembrane helix</keyword>
<dbReference type="InterPro" id="IPR003386">
    <property type="entry name" value="LACT/PDAT_acylTrfase"/>
</dbReference>
<dbReference type="GO" id="GO:0006629">
    <property type="term" value="P:lipid metabolic process"/>
    <property type="evidence" value="ECO:0007669"/>
    <property type="project" value="InterPro"/>
</dbReference>
<evidence type="ECO:0000313" key="3">
    <source>
        <dbReference type="Proteomes" id="UP001229421"/>
    </source>
</evidence>
<dbReference type="Proteomes" id="UP001229421">
    <property type="component" value="Unassembled WGS sequence"/>
</dbReference>
<name>A0AAD8LAC4_TARER</name>
<evidence type="ECO:0000313" key="2">
    <source>
        <dbReference type="EMBL" id="KAK1435531.1"/>
    </source>
</evidence>
<keyword evidence="3" id="KW-1185">Reference proteome</keyword>
<dbReference type="PANTHER" id="PTHR11440">
    <property type="entry name" value="LECITHIN-CHOLESTEROL ACYLTRANSFERASE-RELATED"/>
    <property type="match status" value="1"/>
</dbReference>
<accession>A0AAD8LAC4</accession>
<dbReference type="Gene3D" id="3.40.50.1820">
    <property type="entry name" value="alpha/beta hydrolase"/>
    <property type="match status" value="2"/>
</dbReference>
<feature type="transmembrane region" description="Helical" evidence="1">
    <location>
        <begin position="7"/>
        <end position="28"/>
    </location>
</feature>